<dbReference type="GO" id="GO:0016887">
    <property type="term" value="F:ATP hydrolysis activity"/>
    <property type="evidence" value="ECO:0007669"/>
    <property type="project" value="InterPro"/>
</dbReference>
<accession>A0A3B0ZZG4</accession>
<dbReference type="GO" id="GO:0034040">
    <property type="term" value="F:ATPase-coupled lipid transmembrane transporter activity"/>
    <property type="evidence" value="ECO:0007669"/>
    <property type="project" value="TreeGrafter"/>
</dbReference>
<dbReference type="PROSITE" id="PS50893">
    <property type="entry name" value="ABC_TRANSPORTER_2"/>
    <property type="match status" value="1"/>
</dbReference>
<dbReference type="PROSITE" id="PS50929">
    <property type="entry name" value="ABC_TM1F"/>
    <property type="match status" value="1"/>
</dbReference>
<evidence type="ECO:0000259" key="11">
    <source>
        <dbReference type="PROSITE" id="PS50929"/>
    </source>
</evidence>
<reference evidence="12" key="1">
    <citation type="submission" date="2018-06" db="EMBL/GenBank/DDBJ databases">
        <authorList>
            <person name="Zhirakovskaya E."/>
        </authorList>
    </citation>
    <scope>NUCLEOTIDE SEQUENCE</scope>
</reference>
<proteinExistence type="predicted"/>
<dbReference type="FunFam" id="3.40.50.300:FF:000221">
    <property type="entry name" value="Multidrug ABC transporter ATP-binding protein"/>
    <property type="match status" value="1"/>
</dbReference>
<feature type="domain" description="ABC transporter" evidence="10">
    <location>
        <begin position="360"/>
        <end position="597"/>
    </location>
</feature>
<evidence type="ECO:0000256" key="1">
    <source>
        <dbReference type="ARBA" id="ARBA00004651"/>
    </source>
</evidence>
<gene>
    <name evidence="12" type="ORF">MNBD_GAMMA23-334</name>
</gene>
<dbReference type="PANTHER" id="PTHR24221">
    <property type="entry name" value="ATP-BINDING CASSETTE SUB-FAMILY B"/>
    <property type="match status" value="1"/>
</dbReference>
<dbReference type="PROSITE" id="PS00211">
    <property type="entry name" value="ABC_TRANSPORTER_1"/>
    <property type="match status" value="1"/>
</dbReference>
<dbReference type="Pfam" id="PF00664">
    <property type="entry name" value="ABC_membrane"/>
    <property type="match status" value="1"/>
</dbReference>
<dbReference type="Gene3D" id="3.40.50.300">
    <property type="entry name" value="P-loop containing nucleotide triphosphate hydrolases"/>
    <property type="match status" value="1"/>
</dbReference>
<dbReference type="Pfam" id="PF00005">
    <property type="entry name" value="ABC_tran"/>
    <property type="match status" value="1"/>
</dbReference>
<feature type="transmembrane region" description="Helical" evidence="9">
    <location>
        <begin position="155"/>
        <end position="175"/>
    </location>
</feature>
<evidence type="ECO:0000256" key="2">
    <source>
        <dbReference type="ARBA" id="ARBA00022448"/>
    </source>
</evidence>
<dbReference type="InterPro" id="IPR003439">
    <property type="entry name" value="ABC_transporter-like_ATP-bd"/>
</dbReference>
<evidence type="ECO:0000259" key="10">
    <source>
        <dbReference type="PROSITE" id="PS50893"/>
    </source>
</evidence>
<dbReference type="SUPFAM" id="SSF52540">
    <property type="entry name" value="P-loop containing nucleoside triphosphate hydrolases"/>
    <property type="match status" value="1"/>
</dbReference>
<evidence type="ECO:0000256" key="9">
    <source>
        <dbReference type="SAM" id="Phobius"/>
    </source>
</evidence>
<keyword evidence="6" id="KW-0067">ATP-binding</keyword>
<feature type="transmembrane region" description="Helical" evidence="9">
    <location>
        <begin position="266"/>
        <end position="285"/>
    </location>
</feature>
<organism evidence="12">
    <name type="scientific">hydrothermal vent metagenome</name>
    <dbReference type="NCBI Taxonomy" id="652676"/>
    <lineage>
        <taxon>unclassified sequences</taxon>
        <taxon>metagenomes</taxon>
        <taxon>ecological metagenomes</taxon>
    </lineage>
</organism>
<protein>
    <submittedName>
        <fullName evidence="12">Phospholipid-lipopolysaccharide ABC transporter</fullName>
    </submittedName>
</protein>
<dbReference type="SMART" id="SM00382">
    <property type="entry name" value="AAA"/>
    <property type="match status" value="1"/>
</dbReference>
<feature type="transmembrane region" description="Helical" evidence="9">
    <location>
        <begin position="181"/>
        <end position="198"/>
    </location>
</feature>
<dbReference type="Gene3D" id="1.20.1560.10">
    <property type="entry name" value="ABC transporter type 1, transmembrane domain"/>
    <property type="match status" value="1"/>
</dbReference>
<dbReference type="InterPro" id="IPR003593">
    <property type="entry name" value="AAA+_ATPase"/>
</dbReference>
<keyword evidence="3" id="KW-1003">Cell membrane</keyword>
<sequence length="610" mass="67447">MIRALRALPVLLTRAQKRDFILLQGLFLISAFVEVAGIASIAPFIALLSNPEIIETNAIVNGIYTELAFESVNKFFFAFAALIMVTITTSNLISAFTMWRLFGFSMRVGAALQTTIYKNYIHNDFVFFSMNNSSRLTSTITQEVPRFVYNVVQPLCELISKLFVVLIILIGLIYIDILMAFLAFLIVGGTYLFIFKILRWRLVAHGNTITIINDKKIKLLNESLGGIKEVKLLGTEDWYEAQVRDANEKVLRSGAFISLAGDMPRFIVETATFLAILFLALYLLYYSGSPSEVISVLSLYAMAGYKLLPSMQTIYKSFSLIKANGGIVPQLVEEVANSALPQNGQATEQADLSEIKVDKIRLDGVNYRYPEASENALTNLNLTIEPNTIVSFVGSSGAGKSTAVDVILGLLTPDKGQLIVGDTVVAKGNVKSWQKHLGYVPQSIFIVDDTITANIAFGIPPETIDIERVKQAARLANIDAFIEALPEKYDFHVGERGSQLSGGQRQRVGIARALYHNPEVIIFDEATSALDSVTESQIMKEIKKLSSFKTIIMIAHRLSTVINSDKIVYFTNGSIADEGTYQELLNGNEGFASFVKHDEKNMTNSKCHTD</sequence>
<keyword evidence="4 9" id="KW-0812">Transmembrane</keyword>
<dbReference type="EMBL" id="UOFT01000028">
    <property type="protein sequence ID" value="VAW92747.1"/>
    <property type="molecule type" value="Genomic_DNA"/>
</dbReference>
<dbReference type="InterPro" id="IPR017871">
    <property type="entry name" value="ABC_transporter-like_CS"/>
</dbReference>
<keyword evidence="7 9" id="KW-1133">Transmembrane helix</keyword>
<evidence type="ECO:0000313" key="12">
    <source>
        <dbReference type="EMBL" id="VAW92747.1"/>
    </source>
</evidence>
<dbReference type="InterPro" id="IPR039421">
    <property type="entry name" value="Type_1_exporter"/>
</dbReference>
<keyword evidence="2" id="KW-0813">Transport</keyword>
<keyword evidence="8 9" id="KW-0472">Membrane</keyword>
<comment type="subcellular location">
    <subcellularLocation>
        <location evidence="1">Cell membrane</location>
        <topology evidence="1">Multi-pass membrane protein</topology>
    </subcellularLocation>
</comment>
<dbReference type="SUPFAM" id="SSF90123">
    <property type="entry name" value="ABC transporter transmembrane region"/>
    <property type="match status" value="1"/>
</dbReference>
<dbReference type="GO" id="GO:0005524">
    <property type="term" value="F:ATP binding"/>
    <property type="evidence" value="ECO:0007669"/>
    <property type="project" value="UniProtKB-KW"/>
</dbReference>
<feature type="transmembrane region" description="Helical" evidence="9">
    <location>
        <begin position="75"/>
        <end position="99"/>
    </location>
</feature>
<evidence type="ECO:0000256" key="4">
    <source>
        <dbReference type="ARBA" id="ARBA00022692"/>
    </source>
</evidence>
<dbReference type="GO" id="GO:0140359">
    <property type="term" value="F:ABC-type transporter activity"/>
    <property type="evidence" value="ECO:0007669"/>
    <property type="project" value="InterPro"/>
</dbReference>
<evidence type="ECO:0000256" key="7">
    <source>
        <dbReference type="ARBA" id="ARBA00022989"/>
    </source>
</evidence>
<dbReference type="PANTHER" id="PTHR24221:SF654">
    <property type="entry name" value="ATP-BINDING CASSETTE SUB-FAMILY B MEMBER 6"/>
    <property type="match status" value="1"/>
</dbReference>
<dbReference type="InterPro" id="IPR036640">
    <property type="entry name" value="ABC1_TM_sf"/>
</dbReference>
<dbReference type="InterPro" id="IPR027417">
    <property type="entry name" value="P-loop_NTPase"/>
</dbReference>
<evidence type="ECO:0000256" key="3">
    <source>
        <dbReference type="ARBA" id="ARBA00022475"/>
    </source>
</evidence>
<evidence type="ECO:0000256" key="6">
    <source>
        <dbReference type="ARBA" id="ARBA00022840"/>
    </source>
</evidence>
<dbReference type="AlphaFoldDB" id="A0A3B0ZZG4"/>
<keyword evidence="5" id="KW-0547">Nucleotide-binding</keyword>
<name>A0A3B0ZZG4_9ZZZZ</name>
<feature type="domain" description="ABC transmembrane type-1" evidence="11">
    <location>
        <begin position="26"/>
        <end position="305"/>
    </location>
</feature>
<dbReference type="GO" id="GO:0005886">
    <property type="term" value="C:plasma membrane"/>
    <property type="evidence" value="ECO:0007669"/>
    <property type="project" value="UniProtKB-SubCell"/>
</dbReference>
<evidence type="ECO:0000256" key="8">
    <source>
        <dbReference type="ARBA" id="ARBA00023136"/>
    </source>
</evidence>
<evidence type="ECO:0000256" key="5">
    <source>
        <dbReference type="ARBA" id="ARBA00022741"/>
    </source>
</evidence>
<dbReference type="InterPro" id="IPR011527">
    <property type="entry name" value="ABC1_TM_dom"/>
</dbReference>
<feature type="transmembrane region" description="Helical" evidence="9">
    <location>
        <begin position="21"/>
        <end position="46"/>
    </location>
</feature>